<evidence type="ECO:0000313" key="10">
    <source>
        <dbReference type="EMBL" id="ADN32961.1"/>
    </source>
</evidence>
<evidence type="ECO:0000256" key="6">
    <source>
        <dbReference type="ARBA" id="ARBA00022989"/>
    </source>
</evidence>
<keyword evidence="9" id="KW-1278">Translocase</keyword>
<name>G3D5N4_9HEXA</name>
<gene>
    <name evidence="10" type="primary">nad3</name>
</gene>
<feature type="transmembrane region" description="Helical" evidence="9">
    <location>
        <begin position="78"/>
        <end position="101"/>
    </location>
</feature>
<keyword evidence="9 10" id="KW-0496">Mitochondrion</keyword>
<dbReference type="Gene3D" id="1.20.58.1610">
    <property type="entry name" value="NADH:ubiquinone/plastoquinone oxidoreductase, chain 3"/>
    <property type="match status" value="1"/>
</dbReference>
<comment type="similarity">
    <text evidence="2 9">Belongs to the complex I subunit 3 family.</text>
</comment>
<comment type="subcellular location">
    <subcellularLocation>
        <location evidence="1">Membrane</location>
    </subcellularLocation>
    <subcellularLocation>
        <location evidence="9">Mitochondrion membrane</location>
        <topology evidence="9">Multi-pass membrane protein</topology>
    </subcellularLocation>
</comment>
<dbReference type="AlphaFoldDB" id="G3D5N4"/>
<protein>
    <recommendedName>
        <fullName evidence="3 9">NADH-ubiquinone oxidoreductase chain 3</fullName>
        <ecNumber evidence="9">7.1.1.2</ecNumber>
    </recommendedName>
</protein>
<feature type="transmembrane region" description="Helical" evidence="9">
    <location>
        <begin position="6"/>
        <end position="24"/>
    </location>
</feature>
<sequence length="112" mass="13500">MLFIYFLFVFFLVLFLFFFGFFIYEKSFNFESVSSFECGFDSVGGSRVSFSLHFFLILLIFLIFDVEVVYVLPYFLGVYYLGVYCDVFFFFVLFLFFFGLLHEFFFGSLDWV</sequence>
<keyword evidence="9" id="KW-0520">NAD</keyword>
<comment type="catalytic activity">
    <reaction evidence="8 9">
        <text>a ubiquinone + NADH + 5 H(+)(in) = a ubiquinol + NAD(+) + 4 H(+)(out)</text>
        <dbReference type="Rhea" id="RHEA:29091"/>
        <dbReference type="Rhea" id="RHEA-COMP:9565"/>
        <dbReference type="Rhea" id="RHEA-COMP:9566"/>
        <dbReference type="ChEBI" id="CHEBI:15378"/>
        <dbReference type="ChEBI" id="CHEBI:16389"/>
        <dbReference type="ChEBI" id="CHEBI:17976"/>
        <dbReference type="ChEBI" id="CHEBI:57540"/>
        <dbReference type="ChEBI" id="CHEBI:57945"/>
        <dbReference type="EC" id="7.1.1.2"/>
    </reaction>
</comment>
<evidence type="ECO:0000256" key="2">
    <source>
        <dbReference type="ARBA" id="ARBA00008472"/>
    </source>
</evidence>
<keyword evidence="6 9" id="KW-1133">Transmembrane helix</keyword>
<dbReference type="GO" id="GO:0031966">
    <property type="term" value="C:mitochondrial membrane"/>
    <property type="evidence" value="ECO:0007669"/>
    <property type="project" value="UniProtKB-SubCell"/>
</dbReference>
<keyword evidence="9" id="KW-0249">Electron transport</keyword>
<dbReference type="EC" id="7.1.1.2" evidence="9"/>
<evidence type="ECO:0000256" key="4">
    <source>
        <dbReference type="ARBA" id="ARBA00022448"/>
    </source>
</evidence>
<reference evidence="10" key="2">
    <citation type="journal article" date="2011" name="BMC Evol. Biol.">
        <title>The mitochondrial genome of Sinentomon erythranum (Arthropoda: Hexapoda: Protura): an example of highly divergent evolution.</title>
        <authorList>
            <person name="Chen W.J."/>
            <person name="Bu Y."/>
            <person name="Carapelli A."/>
            <person name="Dallai R."/>
            <person name="Li S."/>
            <person name="Yin W.Y."/>
            <person name="Luan Y.X."/>
        </authorList>
    </citation>
    <scope>NUCLEOTIDE SEQUENCE</scope>
</reference>
<keyword evidence="9" id="KW-0830">Ubiquinone</keyword>
<evidence type="ECO:0000256" key="8">
    <source>
        <dbReference type="ARBA" id="ARBA00049551"/>
    </source>
</evidence>
<evidence type="ECO:0000256" key="9">
    <source>
        <dbReference type="RuleBase" id="RU003640"/>
    </source>
</evidence>
<keyword evidence="4 9" id="KW-0813">Transport</keyword>
<comment type="function">
    <text evidence="9">Core subunit of the mitochondrial membrane respiratory chain NADH dehydrogenase (Complex I) which catalyzes electron transfer from NADH through the respiratory chain, using ubiquinone as an electron acceptor. Essential for the catalytic activity of complex I.</text>
</comment>
<keyword evidence="5 9" id="KW-0812">Transmembrane</keyword>
<dbReference type="InterPro" id="IPR038430">
    <property type="entry name" value="NDAH_ubi_oxred_su3_sf"/>
</dbReference>
<evidence type="ECO:0000256" key="5">
    <source>
        <dbReference type="ARBA" id="ARBA00022692"/>
    </source>
</evidence>
<accession>G3D5N4</accession>
<dbReference type="GO" id="GO:0030964">
    <property type="term" value="C:NADH dehydrogenase complex"/>
    <property type="evidence" value="ECO:0007669"/>
    <property type="project" value="TreeGrafter"/>
</dbReference>
<evidence type="ECO:0000256" key="1">
    <source>
        <dbReference type="ARBA" id="ARBA00004370"/>
    </source>
</evidence>
<dbReference type="PANTHER" id="PTHR11058:SF9">
    <property type="entry name" value="NADH-UBIQUINONE OXIDOREDUCTASE CHAIN 3"/>
    <property type="match status" value="1"/>
</dbReference>
<dbReference type="PANTHER" id="PTHR11058">
    <property type="entry name" value="NADH-UBIQUINONE OXIDOREDUCTASE CHAIN 3"/>
    <property type="match status" value="1"/>
</dbReference>
<organism evidence="10">
    <name type="scientific">Sinentomon erythranum</name>
    <dbReference type="NCBI Taxonomy" id="289455"/>
    <lineage>
        <taxon>Eukaryota</taxon>
        <taxon>Metazoa</taxon>
        <taxon>Ecdysozoa</taxon>
        <taxon>Arthropoda</taxon>
        <taxon>Hexapoda</taxon>
        <taxon>Protura</taxon>
        <taxon>Sinentomata</taxon>
        <taxon>Sinentomidae</taxon>
        <taxon>Sinentomon</taxon>
    </lineage>
</organism>
<feature type="transmembrane region" description="Helical" evidence="9">
    <location>
        <begin position="52"/>
        <end position="72"/>
    </location>
</feature>
<geneLocation type="mitochondrion" evidence="10"/>
<proteinExistence type="inferred from homology"/>
<keyword evidence="7 9" id="KW-0472">Membrane</keyword>
<dbReference type="GO" id="GO:0008137">
    <property type="term" value="F:NADH dehydrogenase (ubiquinone) activity"/>
    <property type="evidence" value="ECO:0007669"/>
    <property type="project" value="UniProtKB-UniRule"/>
</dbReference>
<reference evidence="10" key="1">
    <citation type="submission" date="2010-08" db="EMBL/GenBank/DDBJ databases">
        <authorList>
            <person name="Chen W.-J."/>
            <person name="Bu Y."/>
            <person name="Carapelli A."/>
            <person name="Luan Y.-X."/>
        </authorList>
    </citation>
    <scope>NUCLEOTIDE SEQUENCE</scope>
</reference>
<dbReference type="InterPro" id="IPR000440">
    <property type="entry name" value="NADH_UbQ/plastoQ_OxRdtase_su3"/>
</dbReference>
<dbReference type="Pfam" id="PF00507">
    <property type="entry name" value="Oxidored_q4"/>
    <property type="match status" value="1"/>
</dbReference>
<evidence type="ECO:0000256" key="3">
    <source>
        <dbReference type="ARBA" id="ARBA00021007"/>
    </source>
</evidence>
<keyword evidence="9" id="KW-0679">Respiratory chain</keyword>
<dbReference type="EMBL" id="HQ199311">
    <property type="protein sequence ID" value="ADN32961.1"/>
    <property type="molecule type" value="Genomic_DNA"/>
</dbReference>
<evidence type="ECO:0000256" key="7">
    <source>
        <dbReference type="ARBA" id="ARBA00023136"/>
    </source>
</evidence>